<dbReference type="GO" id="GO:0016020">
    <property type="term" value="C:membrane"/>
    <property type="evidence" value="ECO:0007669"/>
    <property type="project" value="UniProtKB-SubCell"/>
</dbReference>
<comment type="caution">
    <text evidence="11">The sequence shown here is derived from an EMBL/GenBank/DDBJ whole genome shotgun (WGS) entry which is preliminary data.</text>
</comment>
<keyword evidence="4 10" id="KW-0349">Heme</keyword>
<comment type="subcellular location">
    <subcellularLocation>
        <location evidence="2">Membrane</location>
    </subcellularLocation>
</comment>
<sequence length="351" mass="39584">MAKAILKNNESSFLNRPPFAAIDYINYGSQAFVFGPYWKFMRKLSMSELLGGRTLDLLHLVRRDEIQRFIELLSKKATASEAVDGGGELINLTDNVISRMIMGKRCSENGDEAGQIRTLIQEIGELMGKFNLSEFIWFCKNLDLQGFRKRLRHVRDTYNEMMEKIIREHEEERRKRKKSGGGSEVVKDLLDILLDISEDETSEMRLTKENIKAFILDIFFAGTDTTAITIEWALAELINHPNIMEKAQQEIDSVVGKKRPVEESDIFICEGTTFHLLPFGSGRRGCPGTSLALQVVQTSLATMIQCFEWKVGAGGNGSVNMEEGPGFTVPRAHHLLCVPVARLNPFFSGWA</sequence>
<protein>
    <recommendedName>
        <fullName evidence="13">Flavone synthase II</fullName>
    </recommendedName>
</protein>
<evidence type="ECO:0000256" key="3">
    <source>
        <dbReference type="ARBA" id="ARBA00010617"/>
    </source>
</evidence>
<dbReference type="EMBL" id="CAUOFW020002959">
    <property type="protein sequence ID" value="CAK9157230.1"/>
    <property type="molecule type" value="Genomic_DNA"/>
</dbReference>
<evidence type="ECO:0000256" key="1">
    <source>
        <dbReference type="ARBA" id="ARBA00001971"/>
    </source>
</evidence>
<evidence type="ECO:0000256" key="7">
    <source>
        <dbReference type="ARBA" id="ARBA00023004"/>
    </source>
</evidence>
<dbReference type="InterPro" id="IPR002401">
    <property type="entry name" value="Cyt_P450_E_grp-I"/>
</dbReference>
<dbReference type="Gene3D" id="1.10.630.10">
    <property type="entry name" value="Cytochrome P450"/>
    <property type="match status" value="2"/>
</dbReference>
<dbReference type="InterPro" id="IPR017972">
    <property type="entry name" value="Cyt_P450_CS"/>
</dbReference>
<keyword evidence="8 10" id="KW-0503">Monooxygenase</keyword>
<evidence type="ECO:0000256" key="5">
    <source>
        <dbReference type="ARBA" id="ARBA00022723"/>
    </source>
</evidence>
<evidence type="ECO:0000256" key="10">
    <source>
        <dbReference type="RuleBase" id="RU000461"/>
    </source>
</evidence>
<dbReference type="SUPFAM" id="SSF48264">
    <property type="entry name" value="Cytochrome P450"/>
    <property type="match status" value="1"/>
</dbReference>
<keyword evidence="6 10" id="KW-0560">Oxidoreductase</keyword>
<dbReference type="PRINTS" id="PR00463">
    <property type="entry name" value="EP450I"/>
</dbReference>
<dbReference type="Proteomes" id="UP001642360">
    <property type="component" value="Unassembled WGS sequence"/>
</dbReference>
<organism evidence="11 12">
    <name type="scientific">Ilex paraguariensis</name>
    <name type="common">yerba mate</name>
    <dbReference type="NCBI Taxonomy" id="185542"/>
    <lineage>
        <taxon>Eukaryota</taxon>
        <taxon>Viridiplantae</taxon>
        <taxon>Streptophyta</taxon>
        <taxon>Embryophyta</taxon>
        <taxon>Tracheophyta</taxon>
        <taxon>Spermatophyta</taxon>
        <taxon>Magnoliopsida</taxon>
        <taxon>eudicotyledons</taxon>
        <taxon>Gunneridae</taxon>
        <taxon>Pentapetalae</taxon>
        <taxon>asterids</taxon>
        <taxon>campanulids</taxon>
        <taxon>Aquifoliales</taxon>
        <taxon>Aquifoliaceae</taxon>
        <taxon>Ilex</taxon>
    </lineage>
</organism>
<dbReference type="PROSITE" id="PS00086">
    <property type="entry name" value="CYTOCHROME_P450"/>
    <property type="match status" value="1"/>
</dbReference>
<evidence type="ECO:0000256" key="9">
    <source>
        <dbReference type="ARBA" id="ARBA00023136"/>
    </source>
</evidence>
<comment type="similarity">
    <text evidence="3 10">Belongs to the cytochrome P450 family.</text>
</comment>
<evidence type="ECO:0008006" key="13">
    <source>
        <dbReference type="Google" id="ProtNLM"/>
    </source>
</evidence>
<name>A0ABC8SN17_9AQUA</name>
<reference evidence="11 12" key="1">
    <citation type="submission" date="2024-02" db="EMBL/GenBank/DDBJ databases">
        <authorList>
            <person name="Vignale AGUSTIN F."/>
            <person name="Sosa J E."/>
            <person name="Modenutti C."/>
        </authorList>
    </citation>
    <scope>NUCLEOTIDE SEQUENCE [LARGE SCALE GENOMIC DNA]</scope>
</reference>
<evidence type="ECO:0000256" key="2">
    <source>
        <dbReference type="ARBA" id="ARBA00004370"/>
    </source>
</evidence>
<dbReference type="GO" id="GO:0004497">
    <property type="term" value="F:monooxygenase activity"/>
    <property type="evidence" value="ECO:0007669"/>
    <property type="project" value="UniProtKB-KW"/>
</dbReference>
<evidence type="ECO:0000313" key="11">
    <source>
        <dbReference type="EMBL" id="CAK9157230.1"/>
    </source>
</evidence>
<evidence type="ECO:0000256" key="4">
    <source>
        <dbReference type="ARBA" id="ARBA00022617"/>
    </source>
</evidence>
<dbReference type="AlphaFoldDB" id="A0ABC8SN17"/>
<dbReference type="Pfam" id="PF00067">
    <property type="entry name" value="p450"/>
    <property type="match status" value="2"/>
</dbReference>
<dbReference type="InterPro" id="IPR001128">
    <property type="entry name" value="Cyt_P450"/>
</dbReference>
<keyword evidence="5 10" id="KW-0479">Metal-binding</keyword>
<keyword evidence="12" id="KW-1185">Reference proteome</keyword>
<dbReference type="PANTHER" id="PTHR47943">
    <property type="entry name" value="CYTOCHROME P450 93A3-LIKE"/>
    <property type="match status" value="1"/>
</dbReference>
<accession>A0ABC8SN17</accession>
<dbReference type="InterPro" id="IPR036396">
    <property type="entry name" value="Cyt_P450_sf"/>
</dbReference>
<keyword evidence="9" id="KW-0472">Membrane</keyword>
<dbReference type="GO" id="GO:0046872">
    <property type="term" value="F:metal ion binding"/>
    <property type="evidence" value="ECO:0007669"/>
    <property type="project" value="UniProtKB-KW"/>
</dbReference>
<keyword evidence="7 10" id="KW-0408">Iron</keyword>
<gene>
    <name evidence="11" type="ORF">ILEXP_LOCUS25780</name>
</gene>
<dbReference type="PRINTS" id="PR00385">
    <property type="entry name" value="P450"/>
</dbReference>
<proteinExistence type="inferred from homology"/>
<dbReference type="PANTHER" id="PTHR47943:SF8">
    <property type="entry name" value="CYTOCHROME P450"/>
    <property type="match status" value="1"/>
</dbReference>
<evidence type="ECO:0000313" key="12">
    <source>
        <dbReference type="Proteomes" id="UP001642360"/>
    </source>
</evidence>
<comment type="cofactor">
    <cofactor evidence="1">
        <name>heme</name>
        <dbReference type="ChEBI" id="CHEBI:30413"/>
    </cofactor>
</comment>
<evidence type="ECO:0000256" key="8">
    <source>
        <dbReference type="ARBA" id="ARBA00023033"/>
    </source>
</evidence>
<evidence type="ECO:0000256" key="6">
    <source>
        <dbReference type="ARBA" id="ARBA00023002"/>
    </source>
</evidence>